<reference evidence="2" key="2">
    <citation type="journal article" date="2014" name="ISME J.">
        <title>Microbial stratification in low pH oxic and suboxic macroscopic growths along an acid mine drainage.</title>
        <authorList>
            <person name="Mendez-Garcia C."/>
            <person name="Mesa V."/>
            <person name="Sprenger R.R."/>
            <person name="Richter M."/>
            <person name="Diez M.S."/>
            <person name="Solano J."/>
            <person name="Bargiela R."/>
            <person name="Golyshina O.V."/>
            <person name="Manteca A."/>
            <person name="Ramos J.L."/>
            <person name="Gallego J.R."/>
            <person name="Llorente I."/>
            <person name="Martins Dos Santos V.A."/>
            <person name="Jensen O.N."/>
            <person name="Pelaez A.I."/>
            <person name="Sanchez J."/>
            <person name="Ferrer M."/>
        </authorList>
    </citation>
    <scope>NUCLEOTIDE SEQUENCE</scope>
</reference>
<dbReference type="AlphaFoldDB" id="T1CFV7"/>
<evidence type="ECO:0000313" key="2">
    <source>
        <dbReference type="EMBL" id="EQD80633.1"/>
    </source>
</evidence>
<dbReference type="InterPro" id="IPR025639">
    <property type="entry name" value="DruA"/>
</dbReference>
<feature type="compositionally biased region" description="Polar residues" evidence="1">
    <location>
        <begin position="131"/>
        <end position="140"/>
    </location>
</feature>
<feature type="non-terminal residue" evidence="2">
    <location>
        <position position="1"/>
    </location>
</feature>
<feature type="region of interest" description="Disordered" evidence="1">
    <location>
        <begin position="117"/>
        <end position="140"/>
    </location>
</feature>
<dbReference type="Pfam" id="PF14236">
    <property type="entry name" value="DruA"/>
    <property type="match status" value="1"/>
</dbReference>
<evidence type="ECO:0000256" key="1">
    <source>
        <dbReference type="SAM" id="MobiDB-lite"/>
    </source>
</evidence>
<name>T1CFV7_9ZZZZ</name>
<accession>T1CFV7</accession>
<gene>
    <name evidence="2" type="ORF">B1A_00683</name>
</gene>
<sequence length="140" mass="15615">IMSARVALLRMEREGLITLPPPRIEPVKRTPWVIQNRLETSPCRVDSRPAGEWSDLVLRPVSKGIESEFWNDFVHQYHYLGHKTLPGAQIRYMAWSGEKPLACLGFSASAWKIAPGTPGSAGPENYRRKISSLSSTTPAS</sequence>
<organism evidence="2">
    <name type="scientific">mine drainage metagenome</name>
    <dbReference type="NCBI Taxonomy" id="410659"/>
    <lineage>
        <taxon>unclassified sequences</taxon>
        <taxon>metagenomes</taxon>
        <taxon>ecological metagenomes</taxon>
    </lineage>
</organism>
<reference evidence="2" key="1">
    <citation type="submission" date="2013-08" db="EMBL/GenBank/DDBJ databases">
        <authorList>
            <person name="Mendez C."/>
            <person name="Richter M."/>
            <person name="Ferrer M."/>
            <person name="Sanchez J."/>
        </authorList>
    </citation>
    <scope>NUCLEOTIDE SEQUENCE</scope>
</reference>
<proteinExistence type="predicted"/>
<comment type="caution">
    <text evidence="2">The sequence shown here is derived from an EMBL/GenBank/DDBJ whole genome shotgun (WGS) entry which is preliminary data.</text>
</comment>
<dbReference type="EMBL" id="AUZX01000517">
    <property type="protein sequence ID" value="EQD80633.1"/>
    <property type="molecule type" value="Genomic_DNA"/>
</dbReference>
<protein>
    <submittedName>
        <fullName evidence="2">Uncharacterized protein</fullName>
    </submittedName>
</protein>